<reference evidence="1 2" key="1">
    <citation type="submission" date="2019-01" db="EMBL/GenBank/DDBJ databases">
        <title>Weissella sp. nov., a novel lactic acid bacterium isolated from animal feces.</title>
        <authorList>
            <person name="Wang L.-T."/>
        </authorList>
    </citation>
    <scope>NUCLEOTIDE SEQUENCE [LARGE SCALE GENOMIC DNA]</scope>
    <source>
        <strain evidence="1 2">8H-2</strain>
    </source>
</reference>
<dbReference type="Proteomes" id="UP000371977">
    <property type="component" value="Unassembled WGS sequence"/>
</dbReference>
<dbReference type="EMBL" id="SDGZ01000015">
    <property type="protein sequence ID" value="TYC49057.1"/>
    <property type="molecule type" value="Genomic_DNA"/>
</dbReference>
<proteinExistence type="predicted"/>
<sequence>MNEKLLPLGSIVLLKEGLQKLVVVGRGAIYNDQITGEEKIADYMGAIYPTGVNPESTIFFQDEDVDKVVFEGYIDDDENRFQDIYSKWRGSVKLDKIVEDAGSVEEDGEIEVEKTSNPYGF</sequence>
<dbReference type="RefSeq" id="WP_148622919.1">
    <property type="nucleotide sequence ID" value="NZ_SDGZ01000015.1"/>
</dbReference>
<comment type="caution">
    <text evidence="1">The sequence shown here is derived from an EMBL/GenBank/DDBJ whole genome shotgun (WGS) entry which is preliminary data.</text>
</comment>
<gene>
    <name evidence="1" type="ORF">ESZ50_07370</name>
</gene>
<evidence type="ECO:0000313" key="1">
    <source>
        <dbReference type="EMBL" id="TYC49057.1"/>
    </source>
</evidence>
<keyword evidence="2" id="KW-1185">Reference proteome</keyword>
<dbReference type="OrthoDB" id="5124454at2"/>
<dbReference type="InterPro" id="IPR025233">
    <property type="entry name" value="DUF4176"/>
</dbReference>
<evidence type="ECO:0000313" key="2">
    <source>
        <dbReference type="Proteomes" id="UP000371977"/>
    </source>
</evidence>
<protein>
    <submittedName>
        <fullName evidence="1">DUF4176 domain-containing protein</fullName>
    </submittedName>
</protein>
<accession>A0A6C2C5D1</accession>
<dbReference type="Pfam" id="PF13780">
    <property type="entry name" value="DUF4176"/>
    <property type="match status" value="1"/>
</dbReference>
<dbReference type="AlphaFoldDB" id="A0A6C2C5D1"/>
<organism evidence="1 2">
    <name type="scientific">Weissella muntiaci</name>
    <dbReference type="NCBI Taxonomy" id="2508881"/>
    <lineage>
        <taxon>Bacteria</taxon>
        <taxon>Bacillati</taxon>
        <taxon>Bacillota</taxon>
        <taxon>Bacilli</taxon>
        <taxon>Lactobacillales</taxon>
        <taxon>Lactobacillaceae</taxon>
        <taxon>Weissella</taxon>
    </lineage>
</organism>
<name>A0A6C2C5D1_9LACO</name>